<dbReference type="Proteomes" id="UP000192472">
    <property type="component" value="Unassembled WGS sequence"/>
</dbReference>
<gene>
    <name evidence="1" type="ORF">SAMN04488029_1872</name>
</gene>
<reference evidence="1 2" key="1">
    <citation type="submission" date="2017-04" db="EMBL/GenBank/DDBJ databases">
        <authorList>
            <person name="Afonso C.L."/>
            <person name="Miller P.J."/>
            <person name="Scott M.A."/>
            <person name="Spackman E."/>
            <person name="Goraichik I."/>
            <person name="Dimitrov K.M."/>
            <person name="Suarez D.L."/>
            <person name="Swayne D.E."/>
        </authorList>
    </citation>
    <scope>NUCLEOTIDE SEQUENCE [LARGE SCALE GENOMIC DNA]</scope>
    <source>
        <strain evidence="1 2">DSM 26133</strain>
    </source>
</reference>
<sequence length="49" mass="5692">MSISQSLISKGIRLLFSNEENVWYAVIGERKKYLGSEQQCQAFLRNLKN</sequence>
<name>A0A1W2GCB0_REIFA</name>
<protein>
    <submittedName>
        <fullName evidence="1">Uncharacterized protein</fullName>
    </submittedName>
</protein>
<dbReference type="EMBL" id="FWYF01000002">
    <property type="protein sequence ID" value="SMD34154.1"/>
    <property type="molecule type" value="Genomic_DNA"/>
</dbReference>
<evidence type="ECO:0000313" key="1">
    <source>
        <dbReference type="EMBL" id="SMD34154.1"/>
    </source>
</evidence>
<accession>A0A1W2GCB0</accession>
<keyword evidence="2" id="KW-1185">Reference proteome</keyword>
<evidence type="ECO:0000313" key="2">
    <source>
        <dbReference type="Proteomes" id="UP000192472"/>
    </source>
</evidence>
<organism evidence="1 2">
    <name type="scientific">Reichenbachiella faecimaris</name>
    <dbReference type="NCBI Taxonomy" id="692418"/>
    <lineage>
        <taxon>Bacteria</taxon>
        <taxon>Pseudomonadati</taxon>
        <taxon>Bacteroidota</taxon>
        <taxon>Cytophagia</taxon>
        <taxon>Cytophagales</taxon>
        <taxon>Reichenbachiellaceae</taxon>
        <taxon>Reichenbachiella</taxon>
    </lineage>
</organism>
<proteinExistence type="predicted"/>
<dbReference type="AlphaFoldDB" id="A0A1W2GCB0"/>